<gene>
    <name evidence="4" type="ORF">EK403_02030</name>
</gene>
<keyword evidence="2" id="KW-0732">Signal</keyword>
<dbReference type="RefSeq" id="WP_128775817.1">
    <property type="nucleotide sequence ID" value="NZ_RYFI01000001.1"/>
</dbReference>
<feature type="signal peptide" evidence="2">
    <location>
        <begin position="1"/>
        <end position="19"/>
    </location>
</feature>
<dbReference type="OrthoDB" id="9798693at2"/>
<dbReference type="PIRSF" id="PIRSF031900">
    <property type="entry name" value="UCP031900"/>
    <property type="match status" value="1"/>
</dbReference>
<organism evidence="4 5">
    <name type="scientific">Hansschlegelia zhihuaiae</name>
    <dbReference type="NCBI Taxonomy" id="405005"/>
    <lineage>
        <taxon>Bacteria</taxon>
        <taxon>Pseudomonadati</taxon>
        <taxon>Pseudomonadota</taxon>
        <taxon>Alphaproteobacteria</taxon>
        <taxon>Hyphomicrobiales</taxon>
        <taxon>Methylopilaceae</taxon>
        <taxon>Hansschlegelia</taxon>
    </lineage>
</organism>
<protein>
    <recommendedName>
        <fullName evidence="3">Phytase-like domain-containing protein</fullName>
    </recommendedName>
</protein>
<feature type="domain" description="Phytase-like" evidence="3">
    <location>
        <begin position="62"/>
        <end position="309"/>
    </location>
</feature>
<dbReference type="InterPro" id="IPR027372">
    <property type="entry name" value="Phytase-like_dom"/>
</dbReference>
<dbReference type="Proteomes" id="UP000289708">
    <property type="component" value="Unassembled WGS sequence"/>
</dbReference>
<feature type="region of interest" description="Disordered" evidence="1">
    <location>
        <begin position="104"/>
        <end position="123"/>
    </location>
</feature>
<dbReference type="InterPro" id="IPR014567">
    <property type="entry name" value="UCP031900"/>
</dbReference>
<evidence type="ECO:0000256" key="1">
    <source>
        <dbReference type="SAM" id="MobiDB-lite"/>
    </source>
</evidence>
<evidence type="ECO:0000259" key="3">
    <source>
        <dbReference type="Pfam" id="PF13449"/>
    </source>
</evidence>
<evidence type="ECO:0000256" key="2">
    <source>
        <dbReference type="SAM" id="SignalP"/>
    </source>
</evidence>
<keyword evidence="5" id="KW-1185">Reference proteome</keyword>
<name>A0A4Q0MP62_9HYPH</name>
<dbReference type="EMBL" id="RYFI01000001">
    <property type="protein sequence ID" value="RXF75638.1"/>
    <property type="molecule type" value="Genomic_DNA"/>
</dbReference>
<accession>A0A4Q0MP62</accession>
<reference evidence="4 5" key="1">
    <citation type="submission" date="2018-12" db="EMBL/GenBank/DDBJ databases">
        <title>bacterium Hansschlegelia zhihuaiae S113.</title>
        <authorList>
            <person name="He J."/>
        </authorList>
    </citation>
    <scope>NUCLEOTIDE SEQUENCE [LARGE SCALE GENOMIC DNA]</scope>
    <source>
        <strain evidence="4 5">S 113</strain>
    </source>
</reference>
<comment type="caution">
    <text evidence="4">The sequence shown here is derived from an EMBL/GenBank/DDBJ whole genome shotgun (WGS) entry which is preliminary data.</text>
</comment>
<proteinExistence type="predicted"/>
<feature type="compositionally biased region" description="Low complexity" evidence="1">
    <location>
        <begin position="104"/>
        <end position="121"/>
    </location>
</feature>
<evidence type="ECO:0000313" key="5">
    <source>
        <dbReference type="Proteomes" id="UP000289708"/>
    </source>
</evidence>
<feature type="chain" id="PRO_5020532162" description="Phytase-like domain-containing protein" evidence="2">
    <location>
        <begin position="20"/>
        <end position="324"/>
    </location>
</feature>
<sequence>MRILLAVALALALGGAARAEEPTPVEVASTPIERFDLSTPVGATFGSLVFLGGLELKSRDADFGGLSGLRVDETGRSLTAISDRGTWFRGTIDYEGERPVAITGLTRTPTPGRDGRPLPGRRGADTEALEIEGRTAWVSSERVHWLTRYALDGDGRPKGAGQAVALPKAAAGAKRNSGYEAMARLKSGAIVLIAENFPDENGDNRAFVAGGKTPFAFAVRRTDDFSPTDLVRLPDGDLVMLERRYRPPFSLSVRLKRLAAKDVAAGAPADGPVLMEASLAQRIDNFEALSAHRAPDGRTVLTLLSDDNFSALQRTLLMQFALPR</sequence>
<dbReference type="Pfam" id="PF13449">
    <property type="entry name" value="Phytase-like"/>
    <property type="match status" value="1"/>
</dbReference>
<evidence type="ECO:0000313" key="4">
    <source>
        <dbReference type="EMBL" id="RXF75638.1"/>
    </source>
</evidence>
<dbReference type="AlphaFoldDB" id="A0A4Q0MP62"/>